<dbReference type="PANTHER" id="PTHR35339:SF4">
    <property type="entry name" value="LINALOOL DEHYDRATASE_ISOMERASE DOMAIN-CONTAINING PROTEIN"/>
    <property type="match status" value="1"/>
</dbReference>
<dbReference type="InterPro" id="IPR049349">
    <property type="entry name" value="DUF2264_N"/>
</dbReference>
<feature type="domain" description="DUF2264" evidence="1">
    <location>
        <begin position="6"/>
        <end position="356"/>
    </location>
</feature>
<dbReference type="Pfam" id="PF10022">
    <property type="entry name" value="DUF2264"/>
    <property type="match status" value="1"/>
</dbReference>
<dbReference type="EMBL" id="AP027729">
    <property type="protein sequence ID" value="BDZ41473.1"/>
    <property type="molecule type" value="Genomic_DNA"/>
</dbReference>
<sequence>MTRVRTRTEMVALADTMLRAARPYGSPGHARITLPGAPGGYGTDVDGLEGFARTLLLAGFRLAGEPDADPDGLAEWYAEGFAAGTDPHSAERWVRPSEHGQAKVEAASLALILDMTRPLIWDRLAPLVQEQVVDYLAEVVGDTTYPRNNWLWFRVTVETFLRSVGGHWSADDIADDLAKHDSYYRGDGWFSDGEERSFDHYVGWAMHLYPVLWSRMQGAAELTADLAPGRAVDDVARLDRFLLDAVHLVGADGGPLLQGRSLTYKFAAAAPFWAGAIAEVPSTAPGLLRRAGTGIVDHFAQRGSPDGDGLLTLGLHRPWRGIAQTYSGTGSPYWAAKGMLGIALPAEHPVWTAPDAALPVEEGDALRAVGPAGWVVSGTRADGVVRIANHGTDHAHEGDLVGDSPLYARIGYSTATFPLIDEASTTDPSDQSVVLLDAHGRATHRAGMRCLQARVDRPDDGSAAAVAVAASDVSAHWLDVEPAGHDHGSGRTGTPRAAGDLRVVSLLRGPWELRLVRVERIEGIEGAEPGTTPELRISGWPVAGEPDEVGTTSGDRQAAAAAGALRSTVVSVLGAGRPEVLGRSDGSPFGDAAAVPAMAFPALPGSGPPS</sequence>
<accession>A0ABM8G0J1</accession>
<name>A0ABM8G0J1_9CELL</name>
<dbReference type="RefSeq" id="WP_286218616.1">
    <property type="nucleotide sequence ID" value="NZ_AP027729.1"/>
</dbReference>
<keyword evidence="3" id="KW-1185">Reference proteome</keyword>
<gene>
    <name evidence="2" type="ORF">GCM10025865_07720</name>
</gene>
<evidence type="ECO:0000313" key="3">
    <source>
        <dbReference type="Proteomes" id="UP001321475"/>
    </source>
</evidence>
<evidence type="ECO:0000259" key="1">
    <source>
        <dbReference type="Pfam" id="PF10022"/>
    </source>
</evidence>
<dbReference type="Proteomes" id="UP001321475">
    <property type="component" value="Chromosome"/>
</dbReference>
<evidence type="ECO:0000313" key="2">
    <source>
        <dbReference type="EMBL" id="BDZ41473.1"/>
    </source>
</evidence>
<proteinExistence type="predicted"/>
<dbReference type="PANTHER" id="PTHR35339">
    <property type="entry name" value="LINALOOL DEHYDRATASE_ISOMERASE DOMAIN-CONTAINING PROTEIN"/>
    <property type="match status" value="1"/>
</dbReference>
<reference evidence="3" key="1">
    <citation type="journal article" date="2019" name="Int. J. Syst. Evol. Microbiol.">
        <title>The Global Catalogue of Microorganisms (GCM) 10K type strain sequencing project: providing services to taxonomists for standard genome sequencing and annotation.</title>
        <authorList>
            <consortium name="The Broad Institute Genomics Platform"/>
            <consortium name="The Broad Institute Genome Sequencing Center for Infectious Disease"/>
            <person name="Wu L."/>
            <person name="Ma J."/>
        </authorList>
    </citation>
    <scope>NUCLEOTIDE SEQUENCE [LARGE SCALE GENOMIC DNA]</scope>
    <source>
        <strain evidence="3">NBRC 108565</strain>
    </source>
</reference>
<organism evidence="2 3">
    <name type="scientific">Paraoerskovia sediminicola</name>
    <dbReference type="NCBI Taxonomy" id="1138587"/>
    <lineage>
        <taxon>Bacteria</taxon>
        <taxon>Bacillati</taxon>
        <taxon>Actinomycetota</taxon>
        <taxon>Actinomycetes</taxon>
        <taxon>Micrococcales</taxon>
        <taxon>Cellulomonadaceae</taxon>
        <taxon>Paraoerskovia</taxon>
    </lineage>
</organism>
<dbReference type="InterPro" id="IPR016624">
    <property type="entry name" value="UCP014753"/>
</dbReference>
<protein>
    <recommendedName>
        <fullName evidence="1">DUF2264 domain-containing protein</fullName>
    </recommendedName>
</protein>